<organism evidence="2 3">
    <name type="scientific">Curvularia kusanoi</name>
    <name type="common">Cochliobolus kusanoi</name>
    <dbReference type="NCBI Taxonomy" id="90978"/>
    <lineage>
        <taxon>Eukaryota</taxon>
        <taxon>Fungi</taxon>
        <taxon>Dikarya</taxon>
        <taxon>Ascomycota</taxon>
        <taxon>Pezizomycotina</taxon>
        <taxon>Dothideomycetes</taxon>
        <taxon>Pleosporomycetidae</taxon>
        <taxon>Pleosporales</taxon>
        <taxon>Pleosporineae</taxon>
        <taxon>Pleosporaceae</taxon>
        <taxon>Curvularia</taxon>
    </lineage>
</organism>
<sequence length="183" mass="20701">MIVTIDDYRGNAEPEQAPSSEQIKDEDDDSPFTVARAGLLKLRLQALNKVLARTPLAQHRDLRLEETVQSVLPRTYVSGSEEVYFIVKDLSWPSKIPEVFISAYREVCECQPFTNKYIPRNYIGADPRPFLGSPTSQFAPTFSTIRPLLRQIDASCCTKLSNFFDISNDRSGYPYDSIVGLPF</sequence>
<feature type="compositionally biased region" description="Basic and acidic residues" evidence="1">
    <location>
        <begin position="1"/>
        <end position="12"/>
    </location>
</feature>
<dbReference type="OrthoDB" id="5372935at2759"/>
<gene>
    <name evidence="2" type="ORF">E8E13_006147</name>
</gene>
<proteinExistence type="predicted"/>
<evidence type="ECO:0000256" key="1">
    <source>
        <dbReference type="SAM" id="MobiDB-lite"/>
    </source>
</evidence>
<comment type="caution">
    <text evidence="2">The sequence shown here is derived from an EMBL/GenBank/DDBJ whole genome shotgun (WGS) entry which is preliminary data.</text>
</comment>
<evidence type="ECO:0000313" key="3">
    <source>
        <dbReference type="Proteomes" id="UP000801428"/>
    </source>
</evidence>
<keyword evidence="3" id="KW-1185">Reference proteome</keyword>
<reference evidence="2" key="1">
    <citation type="submission" date="2019-04" db="EMBL/GenBank/DDBJ databases">
        <title>Sequencing of skin fungus with MAO and IRED activity.</title>
        <authorList>
            <person name="Marsaioli A.J."/>
            <person name="Bonatto J.M.C."/>
            <person name="Reis Junior O."/>
        </authorList>
    </citation>
    <scope>NUCLEOTIDE SEQUENCE</scope>
    <source>
        <strain evidence="2">30M1</strain>
    </source>
</reference>
<dbReference type="AlphaFoldDB" id="A0A9P4TJZ8"/>
<feature type="region of interest" description="Disordered" evidence="1">
    <location>
        <begin position="1"/>
        <end position="29"/>
    </location>
</feature>
<dbReference type="Proteomes" id="UP000801428">
    <property type="component" value="Unassembled WGS sequence"/>
</dbReference>
<protein>
    <submittedName>
        <fullName evidence="2">Uncharacterized protein</fullName>
    </submittedName>
</protein>
<dbReference type="EMBL" id="SWKU01000004">
    <property type="protein sequence ID" value="KAF3007527.1"/>
    <property type="molecule type" value="Genomic_DNA"/>
</dbReference>
<evidence type="ECO:0000313" key="2">
    <source>
        <dbReference type="EMBL" id="KAF3007527.1"/>
    </source>
</evidence>
<accession>A0A9P4TJZ8</accession>
<name>A0A9P4TJZ8_CURKU</name>